<keyword evidence="3" id="KW-1185">Reference proteome</keyword>
<evidence type="ECO:0000313" key="3">
    <source>
        <dbReference type="Proteomes" id="UP001617907"/>
    </source>
</evidence>
<protein>
    <submittedName>
        <fullName evidence="2">Uncharacterized protein</fullName>
    </submittedName>
</protein>
<gene>
    <name evidence="2" type="ORF">ACIQFM_09985</name>
</gene>
<accession>A0ABW8H734</accession>
<sequence length="51" mass="5834">MEMEETTRLQQAWEAKGSPPCDHPQKVKEYVKGMKTGDVVCTTCGEEFRRS</sequence>
<feature type="region of interest" description="Disordered" evidence="1">
    <location>
        <begin position="1"/>
        <end position="24"/>
    </location>
</feature>
<dbReference type="RefSeq" id="WP_350890801.1">
    <property type="nucleotide sequence ID" value="NZ_JBEOTR010000011.1"/>
</dbReference>
<dbReference type="EMBL" id="JBIVPC010000005">
    <property type="protein sequence ID" value="MFJ6036580.1"/>
    <property type="molecule type" value="Genomic_DNA"/>
</dbReference>
<reference evidence="2 3" key="1">
    <citation type="submission" date="2024-10" db="EMBL/GenBank/DDBJ databases">
        <title>The Natural Products Discovery Center: Release of the First 8490 Sequenced Strains for Exploring Actinobacteria Biosynthetic Diversity.</title>
        <authorList>
            <person name="Kalkreuter E."/>
            <person name="Kautsar S.A."/>
            <person name="Yang D."/>
            <person name="Bader C.D."/>
            <person name="Teijaro C.N."/>
            <person name="Fluegel L."/>
            <person name="Davis C.M."/>
            <person name="Simpson J.R."/>
            <person name="Lauterbach L."/>
            <person name="Steele A.D."/>
            <person name="Gui C."/>
            <person name="Meng S."/>
            <person name="Li G."/>
            <person name="Viehrig K."/>
            <person name="Ye F."/>
            <person name="Su P."/>
            <person name="Kiefer A.F."/>
            <person name="Nichols A."/>
            <person name="Cepeda A.J."/>
            <person name="Yan W."/>
            <person name="Fan B."/>
            <person name="Jiang Y."/>
            <person name="Adhikari A."/>
            <person name="Zheng C.-J."/>
            <person name="Schuster L."/>
            <person name="Cowan T.M."/>
            <person name="Smanski M.J."/>
            <person name="Chevrette M.G."/>
            <person name="De Carvalho L.P.S."/>
            <person name="Shen B."/>
        </authorList>
    </citation>
    <scope>NUCLEOTIDE SEQUENCE [LARGE SCALE GENOMIC DNA]</scope>
    <source>
        <strain evidence="2 3">NPDC093086</strain>
    </source>
</reference>
<evidence type="ECO:0000256" key="1">
    <source>
        <dbReference type="SAM" id="MobiDB-lite"/>
    </source>
</evidence>
<evidence type="ECO:0000313" key="2">
    <source>
        <dbReference type="EMBL" id="MFJ6036580.1"/>
    </source>
</evidence>
<name>A0ABW8H734_9ACTN</name>
<comment type="caution">
    <text evidence="2">The sequence shown here is derived from an EMBL/GenBank/DDBJ whole genome shotgun (WGS) entry which is preliminary data.</text>
</comment>
<organism evidence="2 3">
    <name type="scientific">Streptomyces ardesiacus</name>
    <dbReference type="NCBI Taxonomy" id="285564"/>
    <lineage>
        <taxon>Bacteria</taxon>
        <taxon>Bacillati</taxon>
        <taxon>Actinomycetota</taxon>
        <taxon>Actinomycetes</taxon>
        <taxon>Kitasatosporales</taxon>
        <taxon>Streptomycetaceae</taxon>
        <taxon>Streptomyces</taxon>
    </lineage>
</organism>
<proteinExistence type="predicted"/>
<dbReference type="Proteomes" id="UP001617907">
    <property type="component" value="Unassembled WGS sequence"/>
</dbReference>